<keyword evidence="1" id="KW-0175">Coiled coil</keyword>
<protein>
    <submittedName>
        <fullName evidence="4">UHRF1-binding protein 1-like isoform X1</fullName>
    </submittedName>
</protein>
<feature type="region of interest" description="Disordered" evidence="2">
    <location>
        <begin position="760"/>
        <end position="808"/>
    </location>
</feature>
<dbReference type="OrthoDB" id="43807at2759"/>
<evidence type="ECO:0000256" key="1">
    <source>
        <dbReference type="SAM" id="Coils"/>
    </source>
</evidence>
<dbReference type="Pfam" id="PF24917">
    <property type="entry name" value="BLTP3A_B"/>
    <property type="match status" value="2"/>
</dbReference>
<dbReference type="GeneID" id="117644407"/>
<feature type="compositionally biased region" description="Polar residues" evidence="2">
    <location>
        <begin position="950"/>
        <end position="970"/>
    </location>
</feature>
<feature type="compositionally biased region" description="Polar residues" evidence="2">
    <location>
        <begin position="444"/>
        <end position="454"/>
    </location>
</feature>
<sequence length="1401" mass="157124">MVSLIKNQLLKHLSRFTKNLKEDQINLSTFKGEGDLANLELDELVLTDLLELPSWLRLTSARCNRVNFRIQWTKLKSVPIFLTLDEVQIEVETCEDLRSMSVQDGLSSMGGGRYSFIHKVIDGMTVAVNTVLVTFRSPAFVASLQISRIMVESKSPQWQRADLRCTRIKEPEKGQLLIFKELEWQTVRIEARSTQDTNLTPLRLLTNQARCRIVIKKRMSDCFVMGSRLLLILDDLLWVLTDSQLRAALHFLNSLSGLVQKATEVTRKKKAARKLEVLPEYQAQISQQARKQGHENDLSNRFNRYDIVETSYHFLSQRIDLHLCDDPGVGRSCHPDLKDGGALQISLQHFQVDYYPYHLAIRDRKHWPKYKEAGSSHTQWLQEALASFRNSFLDLIESNRAVHTPLSRSSFQDGGNDPSKANGTPFGVQNNEFGGLPEQDNARRSSQPQSPQVNPVKNYVISQLAKLMTSCVILRIEDFTLYRVTTPKRKQMPKDFISAQHRRRSGDKDRYSFPEELKTVHAEFTYYYYPGDIPFPLPPSKFYVQLNPIQIYMDVLSVLWANSFALNLHQSLQKNVQEMNSSLPYVDVKIEAVLPRIVLESTVEHLSQRDRPKSLHVQASRVTITNVRSTRDSCSRADLAKCVHSFQLGSLFFGSDFPSKPGEFHVVNKKFIKHLEGTDNIRAPPSQITGNSVQELVDQLSRELLWVEAKDTWCVHLDPVWGEFYGTRAIGSNRPTVFFDALPITLWVYMKVPQPAARVGTQESSPKFTVNSKEASLSQGSLKSGHSFDGKEKTRPQNLNSSQSKSEPGTADIHVLVQVSNLMSIQINHYQLLFLLRLAEEAAEVATFLTLDTMRILDHKVGGSLVVGALLPQVEVTLVMPSQTPGKESSGGDVESVFPDSSSLGDELVGNHVERSGDMGSGTVDRASVHFSTSTGQVSQEAGNRRSVPHFNSNGNGRATPGSDVSSSYSMDFQTRQPTRQLEDKPVASAVSTFNNFNSVFSASKKALKLLMNTTDAAPKQSMDDASDTVSIRSDCSSGSDNFVLLGGETAVLDSSDAMFRTSCLDNNMQKVEMASEVLEEEPTGTIVTTPSERADSIDSSIKRRDLISVATFKLAKVEFMQQSAGFSSSIKVQVANVTSEECGAIPWDEFQTEFKNKFSSRSRAWVELPLDTAGHPRVQARLDHSLLPEHQTAATKLKGPWDRSCMQTWFHDLLEVRVTDLPVRLSMSTIMGLTDLVEDEVIAAPLPMEVFLENVSLHLIEDRPSNNITSPGPVPIDASVSRLHISRDRSGVFLIEPPGRARAEESAELERLQRSLTRLTTENDELRRRLMAFEQLSEENHRLRRSAEESDTLRTYLANAQDELGTLLEEKMSLLDEIQVLRQKVNRSGSSGSTNSSGKR</sequence>
<dbReference type="KEGG" id="tpal:117644407"/>
<keyword evidence="3" id="KW-1185">Reference proteome</keyword>
<dbReference type="Proteomes" id="UP000515158">
    <property type="component" value="Unplaced"/>
</dbReference>
<proteinExistence type="predicted"/>
<feature type="coiled-coil region" evidence="1">
    <location>
        <begin position="1303"/>
        <end position="1385"/>
    </location>
</feature>
<reference evidence="4" key="1">
    <citation type="submission" date="2025-08" db="UniProtKB">
        <authorList>
            <consortium name="RefSeq"/>
        </authorList>
    </citation>
    <scope>IDENTIFICATION</scope>
    <source>
        <tissue evidence="4">Total insect</tissue>
    </source>
</reference>
<feature type="compositionally biased region" description="Basic and acidic residues" evidence="2">
    <location>
        <begin position="786"/>
        <end position="795"/>
    </location>
</feature>
<feature type="compositionally biased region" description="Polar residues" evidence="2">
    <location>
        <begin position="796"/>
        <end position="807"/>
    </location>
</feature>
<feature type="compositionally biased region" description="Polar residues" evidence="2">
    <location>
        <begin position="931"/>
        <end position="942"/>
    </location>
</feature>
<dbReference type="InParanoid" id="A0A6P8ZLZ8"/>
<dbReference type="PANTHER" id="PTHR22774:SF11">
    <property type="entry name" value="CHOREIN N-TERMINAL DOMAIN-CONTAINING PROTEIN"/>
    <property type="match status" value="1"/>
</dbReference>
<organism evidence="4">
    <name type="scientific">Thrips palmi</name>
    <name type="common">Melon thrips</name>
    <dbReference type="NCBI Taxonomy" id="161013"/>
    <lineage>
        <taxon>Eukaryota</taxon>
        <taxon>Metazoa</taxon>
        <taxon>Ecdysozoa</taxon>
        <taxon>Arthropoda</taxon>
        <taxon>Hexapoda</taxon>
        <taxon>Insecta</taxon>
        <taxon>Pterygota</taxon>
        <taxon>Neoptera</taxon>
        <taxon>Paraneoptera</taxon>
        <taxon>Thysanoptera</taxon>
        <taxon>Terebrantia</taxon>
        <taxon>Thripoidea</taxon>
        <taxon>Thripidae</taxon>
        <taxon>Thrips</taxon>
    </lineage>
</organism>
<dbReference type="FunCoup" id="A0A6P8ZLZ8">
    <property type="interactions" value="44"/>
</dbReference>
<dbReference type="InterPro" id="IPR026728">
    <property type="entry name" value="BLTP3A/B"/>
</dbReference>
<dbReference type="RefSeq" id="XP_034239729.1">
    <property type="nucleotide sequence ID" value="XM_034383838.1"/>
</dbReference>
<dbReference type="PANTHER" id="PTHR22774">
    <property type="entry name" value="CHOREIN N-TERMINAL DOMAIN-CONTAINING PROTEIN"/>
    <property type="match status" value="1"/>
</dbReference>
<evidence type="ECO:0000313" key="4">
    <source>
        <dbReference type="RefSeq" id="XP_034239729.1"/>
    </source>
</evidence>
<feature type="region of interest" description="Disordered" evidence="2">
    <location>
        <begin position="406"/>
        <end position="454"/>
    </location>
</feature>
<evidence type="ECO:0000313" key="3">
    <source>
        <dbReference type="Proteomes" id="UP000515158"/>
    </source>
</evidence>
<evidence type="ECO:0000256" key="2">
    <source>
        <dbReference type="SAM" id="MobiDB-lite"/>
    </source>
</evidence>
<accession>A0A6P8ZLZ8</accession>
<feature type="compositionally biased region" description="Polar residues" evidence="2">
    <location>
        <begin position="406"/>
        <end position="432"/>
    </location>
</feature>
<gene>
    <name evidence="4" type="primary">LOC117644407</name>
</gene>
<name>A0A6P8ZLZ8_THRPL</name>
<feature type="region of interest" description="Disordered" evidence="2">
    <location>
        <begin position="931"/>
        <end position="970"/>
    </location>
</feature>
<feature type="compositionally biased region" description="Polar residues" evidence="2">
    <location>
        <begin position="761"/>
        <end position="784"/>
    </location>
</feature>